<evidence type="ECO:0000256" key="2">
    <source>
        <dbReference type="SAM" id="MobiDB-lite"/>
    </source>
</evidence>
<dbReference type="EMBL" id="JAWWNJ010000051">
    <property type="protein sequence ID" value="KAK7016271.1"/>
    <property type="molecule type" value="Genomic_DNA"/>
</dbReference>
<evidence type="ECO:0000256" key="1">
    <source>
        <dbReference type="SAM" id="Coils"/>
    </source>
</evidence>
<accession>A0AAW0AVU6</accession>
<feature type="coiled-coil region" evidence="1">
    <location>
        <begin position="13"/>
        <end position="40"/>
    </location>
</feature>
<reference evidence="3 4" key="1">
    <citation type="journal article" date="2024" name="J Genomics">
        <title>Draft genome sequencing and assembly of Favolaschia claudopus CIRM-BRFM 2984 isolated from oak limbs.</title>
        <authorList>
            <person name="Navarro D."/>
            <person name="Drula E."/>
            <person name="Chaduli D."/>
            <person name="Cazenave R."/>
            <person name="Ahrendt S."/>
            <person name="Wang J."/>
            <person name="Lipzen A."/>
            <person name="Daum C."/>
            <person name="Barry K."/>
            <person name="Grigoriev I.V."/>
            <person name="Favel A."/>
            <person name="Rosso M.N."/>
            <person name="Martin F."/>
        </authorList>
    </citation>
    <scope>NUCLEOTIDE SEQUENCE [LARGE SCALE GENOMIC DNA]</scope>
    <source>
        <strain evidence="3 4">CIRM-BRFM 2984</strain>
    </source>
</reference>
<keyword evidence="1" id="KW-0175">Coiled coil</keyword>
<feature type="compositionally biased region" description="Basic residues" evidence="2">
    <location>
        <begin position="222"/>
        <end position="234"/>
    </location>
</feature>
<feature type="region of interest" description="Disordered" evidence="2">
    <location>
        <begin position="151"/>
        <end position="285"/>
    </location>
</feature>
<feature type="compositionally biased region" description="Acidic residues" evidence="2">
    <location>
        <begin position="327"/>
        <end position="346"/>
    </location>
</feature>
<protein>
    <submittedName>
        <fullName evidence="3">Uncharacterized protein</fullName>
    </submittedName>
</protein>
<keyword evidence="4" id="KW-1185">Reference proteome</keyword>
<proteinExistence type="predicted"/>
<feature type="compositionally biased region" description="Basic and acidic residues" evidence="2">
    <location>
        <begin position="235"/>
        <end position="260"/>
    </location>
</feature>
<evidence type="ECO:0000313" key="3">
    <source>
        <dbReference type="EMBL" id="KAK7016271.1"/>
    </source>
</evidence>
<name>A0AAW0AVU6_9AGAR</name>
<comment type="caution">
    <text evidence="3">The sequence shown here is derived from an EMBL/GenBank/DDBJ whole genome shotgun (WGS) entry which is preliminary data.</text>
</comment>
<gene>
    <name evidence="3" type="ORF">R3P38DRAFT_2785982</name>
</gene>
<organism evidence="3 4">
    <name type="scientific">Favolaschia claudopus</name>
    <dbReference type="NCBI Taxonomy" id="2862362"/>
    <lineage>
        <taxon>Eukaryota</taxon>
        <taxon>Fungi</taxon>
        <taxon>Dikarya</taxon>
        <taxon>Basidiomycota</taxon>
        <taxon>Agaricomycotina</taxon>
        <taxon>Agaricomycetes</taxon>
        <taxon>Agaricomycetidae</taxon>
        <taxon>Agaricales</taxon>
        <taxon>Marasmiineae</taxon>
        <taxon>Mycenaceae</taxon>
        <taxon>Favolaschia</taxon>
    </lineage>
</organism>
<dbReference type="Proteomes" id="UP001362999">
    <property type="component" value="Unassembled WGS sequence"/>
</dbReference>
<dbReference type="AlphaFoldDB" id="A0AAW0AVU6"/>
<evidence type="ECO:0000313" key="4">
    <source>
        <dbReference type="Proteomes" id="UP001362999"/>
    </source>
</evidence>
<feature type="compositionally biased region" description="Basic and acidic residues" evidence="2">
    <location>
        <begin position="175"/>
        <end position="221"/>
    </location>
</feature>
<sequence length="612" mass="68380">MKVVMLTFSLSEIIRCQNELAAAQTNLDEKKAVLDAATGRKKSGAATAHRHATTRHQRAIEHLEAAEAALKAFEGVSADELRARLEAEAQTQLHMADAAAAARKAEEEAAAAMRKAEEEAAAVRKAEEEAAAVRKAEEEAAAKRKVEEEAAAARKAEEEAAAAMRKAEEEAEEEAAAKRKADEEAAVEKRNIEEEAAMKKVNETNGKEAGGKKRKAGDKAPKKANGKPSNKNKNKKEDNGAEQKGKKKLKDKERTLHDIDNDTSDDAPIPKRQKPNPSVKKEDIKRLDQLREAIIYDLNTKQLSDDDWKQLDGRRIQVEQQLKEARDEAEDSTYDDEDLVNEDDDADDDKVERKFIDGCKMDIEEKWALSFMDHAQGLTTTFPKGPEEWRKDIERWSPSFLPSVYGTERQDVRSQKKYTIPATWRRLMRKVAEVAPESAYLSKALALHVLTTNAGQTKCRFHDSKRTTQGAQLVDGPALKGFFVVGVPYGPGAKKPESGFLDCGCYEKDALSEFLWFKTWTIKSANSKIEKEEGMKNDVLGARHRAFVNRALTIGTLLDIDDMYTTQFAWGTPEYNARLRRIQVDRMIGELNMYEGSGAKEVYVLSKAPNPE</sequence>
<feature type="region of interest" description="Disordered" evidence="2">
    <location>
        <begin position="322"/>
        <end position="346"/>
    </location>
</feature>